<dbReference type="PANTHER" id="PTHR43633:SF1">
    <property type="entry name" value="ALCOHOL DEHYDROGENASE YQHD"/>
    <property type="match status" value="1"/>
</dbReference>
<dbReference type="GO" id="GO:0005829">
    <property type="term" value="C:cytosol"/>
    <property type="evidence" value="ECO:0007669"/>
    <property type="project" value="TreeGrafter"/>
</dbReference>
<organism evidence="5 6">
    <name type="scientific">Pontibacter actiniarum</name>
    <dbReference type="NCBI Taxonomy" id="323450"/>
    <lineage>
        <taxon>Bacteria</taxon>
        <taxon>Pseudomonadati</taxon>
        <taxon>Bacteroidota</taxon>
        <taxon>Cytophagia</taxon>
        <taxon>Cytophagales</taxon>
        <taxon>Hymenobacteraceae</taxon>
        <taxon>Pontibacter</taxon>
    </lineage>
</organism>
<evidence type="ECO:0000313" key="6">
    <source>
        <dbReference type="Proteomes" id="UP000266292"/>
    </source>
</evidence>
<dbReference type="GO" id="GO:1990362">
    <property type="term" value="F:butanol dehydrogenase (NAD+) activity"/>
    <property type="evidence" value="ECO:0007669"/>
    <property type="project" value="InterPro"/>
</dbReference>
<dbReference type="PROSITE" id="PS00060">
    <property type="entry name" value="ADH_IRON_2"/>
    <property type="match status" value="1"/>
</dbReference>
<accession>A0A1X9YR01</accession>
<name>A0A1X9YR01_9BACT</name>
<evidence type="ECO:0000259" key="4">
    <source>
        <dbReference type="Pfam" id="PF25137"/>
    </source>
</evidence>
<dbReference type="OrthoDB" id="9801156at2"/>
<dbReference type="SUPFAM" id="SSF56796">
    <property type="entry name" value="Dehydroquinate synthase-like"/>
    <property type="match status" value="1"/>
</dbReference>
<dbReference type="AlphaFoldDB" id="A0A1X9YR01"/>
<dbReference type="CDD" id="cd08187">
    <property type="entry name" value="BDH"/>
    <property type="match status" value="1"/>
</dbReference>
<dbReference type="InterPro" id="IPR044731">
    <property type="entry name" value="BDH-like"/>
</dbReference>
<protein>
    <submittedName>
        <fullName evidence="5">NADH-dependent alcohol dehydrogenase</fullName>
    </submittedName>
</protein>
<proteinExistence type="inferred from homology"/>
<sequence length="385" mass="42733">MNNFTFYNPVKILFGKGQISAIAKEIPQGARIMVTYGGGSIKRNGVYDQVMEALKDFYVLEFSDIEPNPHYETLMQAVDIAKRQQIDFFLAVGGGSVIDGTKFIVAAMEFEGEDPWDMMTKRTPVKKAVPFGTVLTLPATGSEMNSGSVVTRVSTKEKLAFGSPLTFPKFSVLDPEATFTLPVRQICNGVVDAFTHVLEQYLTYPVNAPLQDRMAEAVLLTLKEEGPKAVQNPQDYDTMANFMWAATMALNGVIRPGVPTDWSTHYIAHELTALHGIDHARTLAIVLPSLLRYKSEQKKEKLLQYGSRVWGVNSGTEDERLEATVEATIAFFESLGIQTKLSDYEVGEDTIDTIIERFEARGVKDLGERADIQIADVRQILTMSL</sequence>
<dbReference type="Pfam" id="PF00465">
    <property type="entry name" value="Fe-ADH"/>
    <property type="match status" value="1"/>
</dbReference>
<feature type="domain" description="Alcohol dehydrogenase iron-type/glycerol dehydrogenase GldA" evidence="3">
    <location>
        <begin position="9"/>
        <end position="175"/>
    </location>
</feature>
<dbReference type="Gene3D" id="3.40.50.1970">
    <property type="match status" value="1"/>
</dbReference>
<dbReference type="PANTHER" id="PTHR43633">
    <property type="entry name" value="ALCOHOL DEHYDROGENASE YQHD"/>
    <property type="match status" value="1"/>
</dbReference>
<comment type="similarity">
    <text evidence="1">Belongs to the iron-containing alcohol dehydrogenase family.</text>
</comment>
<dbReference type="RefSeq" id="WP_025605950.1">
    <property type="nucleotide sequence ID" value="NZ_CP021235.1"/>
</dbReference>
<reference evidence="6" key="1">
    <citation type="submission" date="2017-05" db="EMBL/GenBank/DDBJ databases">
        <authorList>
            <person name="Ray J."/>
            <person name="Price M."/>
            <person name="Deutschbauer A."/>
        </authorList>
    </citation>
    <scope>NUCLEOTIDE SEQUENCE [LARGE SCALE GENOMIC DNA]</scope>
    <source>
        <strain evidence="6">DSM 19842</strain>
    </source>
</reference>
<keyword evidence="2" id="KW-0560">Oxidoreductase</keyword>
<keyword evidence="6" id="KW-1185">Reference proteome</keyword>
<dbReference type="KEGG" id="pact:CA264_07375"/>
<dbReference type="GO" id="GO:1990002">
    <property type="term" value="F:methylglyoxal reductase (NADPH) (acetol producing) activity"/>
    <property type="evidence" value="ECO:0007669"/>
    <property type="project" value="TreeGrafter"/>
</dbReference>
<feature type="domain" description="Fe-containing alcohol dehydrogenase-like C-terminal" evidence="4">
    <location>
        <begin position="189"/>
        <end position="356"/>
    </location>
</feature>
<dbReference type="Gene3D" id="1.20.1090.10">
    <property type="entry name" value="Dehydroquinate synthase-like - alpha domain"/>
    <property type="match status" value="1"/>
</dbReference>
<dbReference type="EMBL" id="CP021235">
    <property type="protein sequence ID" value="ARS35274.1"/>
    <property type="molecule type" value="Genomic_DNA"/>
</dbReference>
<dbReference type="InterPro" id="IPR018211">
    <property type="entry name" value="ADH_Fe_CS"/>
</dbReference>
<dbReference type="GO" id="GO:0008106">
    <property type="term" value="F:alcohol dehydrogenase (NADP+) activity"/>
    <property type="evidence" value="ECO:0007669"/>
    <property type="project" value="TreeGrafter"/>
</dbReference>
<evidence type="ECO:0000259" key="3">
    <source>
        <dbReference type="Pfam" id="PF00465"/>
    </source>
</evidence>
<dbReference type="Proteomes" id="UP000266292">
    <property type="component" value="Chromosome"/>
</dbReference>
<evidence type="ECO:0000256" key="1">
    <source>
        <dbReference type="ARBA" id="ARBA00007358"/>
    </source>
</evidence>
<dbReference type="InterPro" id="IPR056798">
    <property type="entry name" value="ADH_Fe_C"/>
</dbReference>
<dbReference type="STRING" id="709015.GCA_000472485_01480"/>
<dbReference type="Pfam" id="PF25137">
    <property type="entry name" value="ADH_Fe_C"/>
    <property type="match status" value="1"/>
</dbReference>
<evidence type="ECO:0000256" key="2">
    <source>
        <dbReference type="ARBA" id="ARBA00023002"/>
    </source>
</evidence>
<gene>
    <name evidence="5" type="ORF">CA264_07375</name>
</gene>
<dbReference type="InterPro" id="IPR001670">
    <property type="entry name" value="ADH_Fe/GldA"/>
</dbReference>
<dbReference type="GO" id="GO:0046872">
    <property type="term" value="F:metal ion binding"/>
    <property type="evidence" value="ECO:0007669"/>
    <property type="project" value="InterPro"/>
</dbReference>
<evidence type="ECO:0000313" key="5">
    <source>
        <dbReference type="EMBL" id="ARS35274.1"/>
    </source>
</evidence>
<dbReference type="FunFam" id="3.40.50.1970:FF:000003">
    <property type="entry name" value="Alcohol dehydrogenase, iron-containing"/>
    <property type="match status" value="1"/>
</dbReference>